<keyword evidence="11 12" id="KW-0804">Transcription</keyword>
<dbReference type="RefSeq" id="WP_060790534.1">
    <property type="nucleotide sequence ID" value="NZ_CAUPFM010000001.1"/>
</dbReference>
<dbReference type="NCBIfam" id="TIGR01391">
    <property type="entry name" value="dnaG"/>
    <property type="match status" value="1"/>
</dbReference>
<keyword evidence="8 12" id="KW-0862">Zinc</keyword>
<evidence type="ECO:0000259" key="15">
    <source>
        <dbReference type="PROSITE" id="PS50880"/>
    </source>
</evidence>
<keyword evidence="5 12" id="KW-0235">DNA replication</keyword>
<accession>A0A233W1N1</accession>
<dbReference type="InterPro" id="IPR037068">
    <property type="entry name" value="DNA_primase_core_N_sf"/>
</dbReference>
<dbReference type="InterPro" id="IPR006295">
    <property type="entry name" value="DNA_primase_DnaG"/>
</dbReference>
<dbReference type="Pfam" id="PF10410">
    <property type="entry name" value="DnaB_bind"/>
    <property type="match status" value="1"/>
</dbReference>
<dbReference type="InterPro" id="IPR034151">
    <property type="entry name" value="TOPRIM_DnaG_bac"/>
</dbReference>
<dbReference type="FunFam" id="3.40.1360.10:FF:000002">
    <property type="entry name" value="DNA primase"/>
    <property type="match status" value="1"/>
</dbReference>
<comment type="domain">
    <text evidence="12">Contains an N-terminal zinc-binding domain, a central core domain that contains the primase activity, and a C-terminal DnaB-binding domain.</text>
</comment>
<dbReference type="InterPro" id="IPR006171">
    <property type="entry name" value="TOPRIM_dom"/>
</dbReference>
<reference evidence="17" key="1">
    <citation type="submission" date="2017-04" db="EMBL/GenBank/DDBJ databases">
        <title>Finegoldia magna isolated from orthopedic joint implant-associated infections.</title>
        <authorList>
            <person name="Bjorklund S."/>
            <person name="Bruggemann H."/>
            <person name="Jensen A."/>
            <person name="Hellmark B."/>
            <person name="Soderquist B."/>
        </authorList>
    </citation>
    <scope>NUCLEOTIDE SEQUENCE [LARGE SCALE GENOMIC DNA]</scope>
    <source>
        <strain evidence="17">08T492</strain>
    </source>
</reference>
<dbReference type="PROSITE" id="PS50880">
    <property type="entry name" value="TOPRIM"/>
    <property type="match status" value="1"/>
</dbReference>
<dbReference type="GO" id="GO:0000428">
    <property type="term" value="C:DNA-directed RNA polymerase complex"/>
    <property type="evidence" value="ECO:0007669"/>
    <property type="project" value="UniProtKB-KW"/>
</dbReference>
<dbReference type="InterPro" id="IPR036977">
    <property type="entry name" value="DNA_primase_Znf_CHC2"/>
</dbReference>
<evidence type="ECO:0000256" key="12">
    <source>
        <dbReference type="HAMAP-Rule" id="MF_00974"/>
    </source>
</evidence>
<evidence type="ECO:0000256" key="10">
    <source>
        <dbReference type="ARBA" id="ARBA00023125"/>
    </source>
</evidence>
<dbReference type="PIRSF" id="PIRSF002811">
    <property type="entry name" value="DnaG"/>
    <property type="match status" value="1"/>
</dbReference>
<dbReference type="InterPro" id="IPR030846">
    <property type="entry name" value="DnaG_bac"/>
</dbReference>
<evidence type="ECO:0000256" key="4">
    <source>
        <dbReference type="ARBA" id="ARBA00022695"/>
    </source>
</evidence>
<dbReference type="EC" id="2.7.7.101" evidence="12"/>
<evidence type="ECO:0000256" key="1">
    <source>
        <dbReference type="ARBA" id="ARBA00022478"/>
    </source>
</evidence>
<comment type="function">
    <text evidence="12 13">RNA polymerase that catalyzes the synthesis of short RNA molecules used as primers for DNA polymerase during DNA replication.</text>
</comment>
<dbReference type="InterPro" id="IPR002694">
    <property type="entry name" value="Znf_CHC2"/>
</dbReference>
<dbReference type="GO" id="GO:0005737">
    <property type="term" value="C:cytoplasm"/>
    <property type="evidence" value="ECO:0007669"/>
    <property type="project" value="TreeGrafter"/>
</dbReference>
<keyword evidence="7 12" id="KW-0863">Zinc-finger</keyword>
<sequence length="599" mass="69191">MDDKMGFIPQDKIDEIKSVADIVSVIGDYVELKRSGSNYIGLCPFHNEKTPSFSVSPSKGIFHCFGCGVGGDVISFIMQKEGLSYPEAIKFLADKLGILVETNEVNKEKYEHRKKLFAINNEAKLFFYKNLLINDVPKEYIKKRDLTNSMINKFIIGYADGKNSLYRHLLQKGYQKDDIIEVGLANQDERGNIFDKFRNRLMFPIIDIRGNIIGFGGRTLADAKAKYMNSPQSLAYDKSKNVYGVSNLKNSTKVGKIILVEGYMDVISLTNYGFDFAIASLGTSLTHDQAKLIKRYCKNIYICYDGDSAGQNATSRAIQVFKEIDISPNIIVIPDNLDPDDYIKKYGNESFNKLIDNAMDSIIYEYKKILKKYDINDVKEKIQLIDDLTTLLSKLDRAVIRDEYIKKFAEDLQIDDNSLRTDVSDKLSVAKPNISVNREVTEYSDVLDINLQEKITAIEIMTIACFYRDIYETIKEDVSKFKTDIIYYNNFMEFADNYYLKNNEKEIDENSVRDYFKNDIQMDRTIDYLFNTSRNSININSIDRVILEIKKYLITQEKDKIKQQLDLMQSVDFNDKINQKYKEILNKILEINRQLKECK</sequence>
<dbReference type="CDD" id="cd03364">
    <property type="entry name" value="TOPRIM_DnaG_primases"/>
    <property type="match status" value="1"/>
</dbReference>
<comment type="catalytic activity">
    <reaction evidence="12">
        <text>ssDNA + n NTP = ssDNA/pppN(pN)n-1 hybrid + (n-1) diphosphate.</text>
        <dbReference type="EC" id="2.7.7.101"/>
    </reaction>
</comment>
<dbReference type="Pfam" id="PF08275">
    <property type="entry name" value="DNAG_N"/>
    <property type="match status" value="1"/>
</dbReference>
<dbReference type="SUPFAM" id="SSF56731">
    <property type="entry name" value="DNA primase core"/>
    <property type="match status" value="1"/>
</dbReference>
<dbReference type="InterPro" id="IPR050219">
    <property type="entry name" value="DnaG_primase"/>
</dbReference>
<keyword evidence="2 12" id="KW-0639">Primosome</keyword>
<keyword evidence="10 12" id="KW-0238">DNA-binding</keyword>
<evidence type="ECO:0000256" key="5">
    <source>
        <dbReference type="ARBA" id="ARBA00022705"/>
    </source>
</evidence>
<dbReference type="SMART" id="SM00493">
    <property type="entry name" value="TOPRIM"/>
    <property type="match status" value="1"/>
</dbReference>
<dbReference type="Gene3D" id="3.90.580.10">
    <property type="entry name" value="Zinc finger, CHC2-type domain"/>
    <property type="match status" value="1"/>
</dbReference>
<gene>
    <name evidence="12" type="primary">dnaG</name>
    <name evidence="16" type="ORF">B9N56_04015</name>
</gene>
<evidence type="ECO:0000256" key="8">
    <source>
        <dbReference type="ARBA" id="ARBA00022833"/>
    </source>
</evidence>
<name>A0A233W1N1_FINMA</name>
<dbReference type="HAMAP" id="MF_00974">
    <property type="entry name" value="DNA_primase_DnaG"/>
    <property type="match status" value="1"/>
</dbReference>
<dbReference type="Proteomes" id="UP000215361">
    <property type="component" value="Unassembled WGS sequence"/>
</dbReference>
<dbReference type="PANTHER" id="PTHR30313:SF2">
    <property type="entry name" value="DNA PRIMASE"/>
    <property type="match status" value="1"/>
</dbReference>
<dbReference type="Pfam" id="PF13155">
    <property type="entry name" value="Toprim_2"/>
    <property type="match status" value="1"/>
</dbReference>
<evidence type="ECO:0000313" key="16">
    <source>
        <dbReference type="EMBL" id="OXZ38569.1"/>
    </source>
</evidence>
<evidence type="ECO:0000313" key="17">
    <source>
        <dbReference type="Proteomes" id="UP000215361"/>
    </source>
</evidence>
<dbReference type="InterPro" id="IPR019475">
    <property type="entry name" value="DNA_primase_DnaB-bd"/>
</dbReference>
<dbReference type="AlphaFoldDB" id="A0A233W1N1"/>
<dbReference type="GO" id="GO:1990077">
    <property type="term" value="C:primosome complex"/>
    <property type="evidence" value="ECO:0007669"/>
    <property type="project" value="UniProtKB-KW"/>
</dbReference>
<dbReference type="SUPFAM" id="SSF57783">
    <property type="entry name" value="Zinc beta-ribbon"/>
    <property type="match status" value="1"/>
</dbReference>
<keyword evidence="4 12" id="KW-0548">Nucleotidyltransferase</keyword>
<dbReference type="InterPro" id="IPR013264">
    <property type="entry name" value="DNAG_N"/>
</dbReference>
<keyword evidence="9" id="KW-0460">Magnesium</keyword>
<evidence type="ECO:0000256" key="13">
    <source>
        <dbReference type="PIRNR" id="PIRNR002811"/>
    </source>
</evidence>
<comment type="cofactor">
    <cofactor evidence="12 13 14">
        <name>Zn(2+)</name>
        <dbReference type="ChEBI" id="CHEBI:29105"/>
    </cofactor>
    <text evidence="12 13 14">Binds 1 zinc ion per monomer.</text>
</comment>
<evidence type="ECO:0000256" key="6">
    <source>
        <dbReference type="ARBA" id="ARBA00022723"/>
    </source>
</evidence>
<evidence type="ECO:0000256" key="11">
    <source>
        <dbReference type="ARBA" id="ARBA00023163"/>
    </source>
</evidence>
<comment type="caution">
    <text evidence="16">The sequence shown here is derived from an EMBL/GenBank/DDBJ whole genome shotgun (WGS) entry which is preliminary data.</text>
</comment>
<dbReference type="GO" id="GO:0003899">
    <property type="term" value="F:DNA-directed RNA polymerase activity"/>
    <property type="evidence" value="ECO:0007669"/>
    <property type="project" value="UniProtKB-UniRule"/>
</dbReference>
<dbReference type="Gene3D" id="3.90.980.10">
    <property type="entry name" value="DNA primase, catalytic core, N-terminal domain"/>
    <property type="match status" value="1"/>
</dbReference>
<organism evidence="16 17">
    <name type="scientific">Finegoldia magna</name>
    <name type="common">Peptostreptococcus magnus</name>
    <dbReference type="NCBI Taxonomy" id="1260"/>
    <lineage>
        <taxon>Bacteria</taxon>
        <taxon>Bacillati</taxon>
        <taxon>Bacillota</taxon>
        <taxon>Tissierellia</taxon>
        <taxon>Tissierellales</taxon>
        <taxon>Peptoniphilaceae</taxon>
        <taxon>Finegoldia</taxon>
    </lineage>
</organism>
<dbReference type="EMBL" id="NDYI01000010">
    <property type="protein sequence ID" value="OXZ38569.1"/>
    <property type="molecule type" value="Genomic_DNA"/>
</dbReference>
<evidence type="ECO:0000256" key="9">
    <source>
        <dbReference type="ARBA" id="ARBA00022842"/>
    </source>
</evidence>
<dbReference type="Pfam" id="PF01807">
    <property type="entry name" value="Zn_ribbon_DnaG"/>
    <property type="match status" value="1"/>
</dbReference>
<evidence type="ECO:0000256" key="3">
    <source>
        <dbReference type="ARBA" id="ARBA00022679"/>
    </source>
</evidence>
<evidence type="ECO:0000256" key="2">
    <source>
        <dbReference type="ARBA" id="ARBA00022515"/>
    </source>
</evidence>
<dbReference type="FunFam" id="3.90.580.10:FF:000001">
    <property type="entry name" value="DNA primase"/>
    <property type="match status" value="1"/>
</dbReference>
<dbReference type="PANTHER" id="PTHR30313">
    <property type="entry name" value="DNA PRIMASE"/>
    <property type="match status" value="1"/>
</dbReference>
<comment type="similarity">
    <text evidence="12 13">Belongs to the DnaG primase family.</text>
</comment>
<dbReference type="SMART" id="SM00400">
    <property type="entry name" value="ZnF_CHCC"/>
    <property type="match status" value="1"/>
</dbReference>
<keyword evidence="6 12" id="KW-0479">Metal-binding</keyword>
<evidence type="ECO:0000256" key="14">
    <source>
        <dbReference type="PIRSR" id="PIRSR002811-1"/>
    </source>
</evidence>
<feature type="domain" description="Toprim" evidence="15">
    <location>
        <begin position="255"/>
        <end position="336"/>
    </location>
</feature>
<dbReference type="GO" id="GO:0006269">
    <property type="term" value="P:DNA replication, synthesis of primer"/>
    <property type="evidence" value="ECO:0007669"/>
    <property type="project" value="UniProtKB-UniRule"/>
</dbReference>
<evidence type="ECO:0000256" key="7">
    <source>
        <dbReference type="ARBA" id="ARBA00022771"/>
    </source>
</evidence>
<proteinExistence type="inferred from homology"/>
<protein>
    <recommendedName>
        <fullName evidence="12 13">DNA primase</fullName>
        <ecNumber evidence="12">2.7.7.101</ecNumber>
    </recommendedName>
</protein>
<keyword evidence="3 12" id="KW-0808">Transferase</keyword>
<dbReference type="GO" id="GO:0008270">
    <property type="term" value="F:zinc ion binding"/>
    <property type="evidence" value="ECO:0007669"/>
    <property type="project" value="UniProtKB-UniRule"/>
</dbReference>
<comment type="subunit">
    <text evidence="12">Monomer. Interacts with DnaB.</text>
</comment>
<dbReference type="GO" id="GO:0003677">
    <property type="term" value="F:DNA binding"/>
    <property type="evidence" value="ECO:0007669"/>
    <property type="project" value="UniProtKB-KW"/>
</dbReference>
<keyword evidence="1 12" id="KW-0240">DNA-directed RNA polymerase</keyword>
<feature type="zinc finger region" description="CHC2-type" evidence="12 14">
    <location>
        <begin position="43"/>
        <end position="67"/>
    </location>
</feature>
<dbReference type="Gene3D" id="3.40.1360.10">
    <property type="match status" value="1"/>
</dbReference>